<keyword evidence="4" id="KW-1185">Reference proteome</keyword>
<dbReference type="Pfam" id="PF13456">
    <property type="entry name" value="RVT_3"/>
    <property type="match status" value="1"/>
</dbReference>
<dbReference type="InterPro" id="IPR012337">
    <property type="entry name" value="RNaseH-like_sf"/>
</dbReference>
<dbReference type="PROSITE" id="PS50879">
    <property type="entry name" value="RNASE_H_1"/>
    <property type="match status" value="1"/>
</dbReference>
<dbReference type="CDD" id="cd09279">
    <property type="entry name" value="RNase_HI_like"/>
    <property type="match status" value="1"/>
</dbReference>
<dbReference type="Gene3D" id="3.30.420.10">
    <property type="entry name" value="Ribonuclease H-like superfamily/Ribonuclease H"/>
    <property type="match status" value="1"/>
</dbReference>
<proteinExistence type="predicted"/>
<dbReference type="SUPFAM" id="SSF53098">
    <property type="entry name" value="Ribonuclease H-like"/>
    <property type="match status" value="1"/>
</dbReference>
<feature type="region of interest" description="Disordered" evidence="1">
    <location>
        <begin position="106"/>
        <end position="128"/>
    </location>
</feature>
<dbReference type="SUPFAM" id="SSF55658">
    <property type="entry name" value="L9 N-domain-like"/>
    <property type="match status" value="1"/>
</dbReference>
<dbReference type="InterPro" id="IPR037056">
    <property type="entry name" value="RNase_H1_N_sf"/>
</dbReference>
<dbReference type="InterPro" id="IPR002156">
    <property type="entry name" value="RNaseH_domain"/>
</dbReference>
<dbReference type="EMBL" id="QGKV02001507">
    <property type="protein sequence ID" value="KAF3530073.1"/>
    <property type="molecule type" value="Genomic_DNA"/>
</dbReference>
<dbReference type="PANTHER" id="PTHR46387">
    <property type="entry name" value="POLYNUCLEOTIDYL TRANSFERASE, RIBONUCLEASE H-LIKE SUPERFAMILY PROTEIN"/>
    <property type="match status" value="1"/>
</dbReference>
<dbReference type="InterPro" id="IPR009027">
    <property type="entry name" value="Ribosomal_bL9/RNase_H1_N"/>
</dbReference>
<accession>A0ABQ7BCQ9</accession>
<gene>
    <name evidence="3" type="ORF">DY000_02044101</name>
</gene>
<evidence type="ECO:0000313" key="4">
    <source>
        <dbReference type="Proteomes" id="UP000266723"/>
    </source>
</evidence>
<evidence type="ECO:0000259" key="2">
    <source>
        <dbReference type="PROSITE" id="PS50879"/>
    </source>
</evidence>
<evidence type="ECO:0000256" key="1">
    <source>
        <dbReference type="SAM" id="MobiDB-lite"/>
    </source>
</evidence>
<dbReference type="InterPro" id="IPR011320">
    <property type="entry name" value="RNase_H1_N"/>
</dbReference>
<sequence>MDSAMGDEKDAFYVVRKGDIVGVYRNFSECQQQAASSVSDPPMSVYKGYGWPQGAQDFISSFGLKNALFSVNASQLKDDSVFGKLIPCPLQVIYIIFMLVLPKGRETDESPSSSHPQKHLKIDNSGGGGMVPRLAVPSSQLTRRPILQNDSCNIEFDGASKGNPGKSGAGAVLRASNDNSVLFYLREGVGTATNNVAEYRALLLGLKSALHKGFKNVRVQGDSMLVCMQVQDLWKTKHPKMAELCKQAKELMKQFKSFHIQHIDREFNSVADAQANHAINLP</sequence>
<dbReference type="Proteomes" id="UP000266723">
    <property type="component" value="Unassembled WGS sequence"/>
</dbReference>
<feature type="domain" description="RNase H type-1" evidence="2">
    <location>
        <begin position="148"/>
        <end position="280"/>
    </location>
</feature>
<reference evidence="3 4" key="1">
    <citation type="journal article" date="2020" name="BMC Genomics">
        <title>Intraspecific diversification of the crop wild relative Brassica cretica Lam. using demographic model selection.</title>
        <authorList>
            <person name="Kioukis A."/>
            <person name="Michalopoulou V.A."/>
            <person name="Briers L."/>
            <person name="Pirintsos S."/>
            <person name="Studholme D.J."/>
            <person name="Pavlidis P."/>
            <person name="Sarris P.F."/>
        </authorList>
    </citation>
    <scope>NUCLEOTIDE SEQUENCE [LARGE SCALE GENOMIC DNA]</scope>
    <source>
        <strain evidence="4">cv. PFS-1207/04</strain>
    </source>
</reference>
<dbReference type="InterPro" id="IPR036397">
    <property type="entry name" value="RNaseH_sf"/>
</dbReference>
<dbReference type="Pfam" id="PF01693">
    <property type="entry name" value="Cauli_VI"/>
    <property type="match status" value="1"/>
</dbReference>
<comment type="caution">
    <text evidence="3">The sequence shown here is derived from an EMBL/GenBank/DDBJ whole genome shotgun (WGS) entry which is preliminary data.</text>
</comment>
<protein>
    <recommendedName>
        <fullName evidence="2">RNase H type-1 domain-containing protein</fullName>
    </recommendedName>
</protein>
<evidence type="ECO:0000313" key="3">
    <source>
        <dbReference type="EMBL" id="KAF3530073.1"/>
    </source>
</evidence>
<dbReference type="Gene3D" id="3.40.970.10">
    <property type="entry name" value="Ribonuclease H1, N-terminal domain"/>
    <property type="match status" value="1"/>
</dbReference>
<organism evidence="3 4">
    <name type="scientific">Brassica cretica</name>
    <name type="common">Mustard</name>
    <dbReference type="NCBI Taxonomy" id="69181"/>
    <lineage>
        <taxon>Eukaryota</taxon>
        <taxon>Viridiplantae</taxon>
        <taxon>Streptophyta</taxon>
        <taxon>Embryophyta</taxon>
        <taxon>Tracheophyta</taxon>
        <taxon>Spermatophyta</taxon>
        <taxon>Magnoliopsida</taxon>
        <taxon>eudicotyledons</taxon>
        <taxon>Gunneridae</taxon>
        <taxon>Pentapetalae</taxon>
        <taxon>rosids</taxon>
        <taxon>malvids</taxon>
        <taxon>Brassicales</taxon>
        <taxon>Brassicaceae</taxon>
        <taxon>Brassiceae</taxon>
        <taxon>Brassica</taxon>
    </lineage>
</organism>
<dbReference type="PANTHER" id="PTHR46387:SF40">
    <property type="entry name" value="POLYNUCLEOTIDYL TRANSFERASE, RIBONUCLEASE H-LIKE SUPERFAMILY PROTEIN"/>
    <property type="match status" value="1"/>
</dbReference>
<name>A0ABQ7BCQ9_BRACR</name>
<feature type="non-terminal residue" evidence="3">
    <location>
        <position position="282"/>
    </location>
</feature>